<reference evidence="4 5" key="2">
    <citation type="submission" date="2015-01" db="EMBL/GenBank/DDBJ databases">
        <authorList>
            <consortium name="NBRP consortium"/>
            <person name="Sawabe T."/>
            <person name="Meirelles P."/>
            <person name="Feng G."/>
            <person name="Sayaka M."/>
            <person name="Hattori M."/>
            <person name="Ohkuma M."/>
        </authorList>
    </citation>
    <scope>NUCLEOTIDE SEQUENCE [LARGE SCALE GENOMIC DNA]</scope>
    <source>
        <strain evidence="5">JCM 19231</strain>
    </source>
</reference>
<dbReference type="RefSeq" id="WP_261833323.1">
    <property type="nucleotide sequence ID" value="NZ_AP024881.1"/>
</dbReference>
<dbReference type="AlphaFoldDB" id="A0A0B8P5Q8"/>
<accession>A0A0B8P5Q8</accession>
<feature type="domain" description="Solute-binding protein family 5" evidence="2">
    <location>
        <begin position="164"/>
        <end position="311"/>
    </location>
</feature>
<evidence type="ECO:0000256" key="1">
    <source>
        <dbReference type="ARBA" id="ARBA00023125"/>
    </source>
</evidence>
<dbReference type="PANTHER" id="PTHR30290">
    <property type="entry name" value="PERIPLASMIC BINDING COMPONENT OF ABC TRANSPORTER"/>
    <property type="match status" value="1"/>
</dbReference>
<protein>
    <submittedName>
        <fullName evidence="4">Putative transport protein</fullName>
    </submittedName>
</protein>
<evidence type="ECO:0000259" key="3">
    <source>
        <dbReference type="Pfam" id="PF12793"/>
    </source>
</evidence>
<dbReference type="EMBL" id="BBRZ01000080">
    <property type="protein sequence ID" value="GAM58279.1"/>
    <property type="molecule type" value="Genomic_DNA"/>
</dbReference>
<evidence type="ECO:0000313" key="5">
    <source>
        <dbReference type="Proteomes" id="UP000031671"/>
    </source>
</evidence>
<sequence>MKPHKLVRYFARLDEYQVGVEHAVLLEEIANHLYTTTRYARTLLGDMKSQGWIDWTPKIGRNQRSLLFKRASEQDIRQGIALEFIGKQEFESALEVLNQDQNVFGQLLARASGAGLVDGKLHVQLTYNRLFSTLLPHVSLRNSERFFVRQLYACLVQSDRQGRVSPNIAHHWDSAKEGRVWSFHLRPKVKFHNGEPIDSTAIAELFNKLKSHPRYLSELEHLVDIEAEHPRIVRFHLSEPDLGFAAKLADLKYGIQPAEQVSIKQSSQVIGSGCFRMLEQSDKWLRLEAFDGFHGYRSLTDELTVWLVEKERTSKTYGKKALSEAEHEQEDSTKRNFDIEDGCLLAMINANAKKALNMEERQGVLSRISGAALWQALIELDSTFGLHLAQNLFPFWKPTYLPHGEGKLPKKLSIAVYDHFGLKACASAITHVLSQLRVEVDTKVYSVAEFASLAENKAFPQQLVLSNLFLDDNVSSSAFIKFRSYLPLRACLEDSVASWLDQNLDHIQREVEATDYLEYLEPIGGYLMHSLSAMPMFHHRQSLSFQGILQGVAMTPWGWPDVKQVWLEE</sequence>
<dbReference type="SUPFAM" id="SSF53850">
    <property type="entry name" value="Periplasmic binding protein-like II"/>
    <property type="match status" value="1"/>
</dbReference>
<feature type="domain" description="Transcriptional regulator SgrR N-terminal HTH" evidence="3">
    <location>
        <begin position="5"/>
        <end position="112"/>
    </location>
</feature>
<proteinExistence type="predicted"/>
<dbReference type="InterPro" id="IPR025370">
    <property type="entry name" value="SgrR_HTH_N"/>
</dbReference>
<dbReference type="PANTHER" id="PTHR30290:SF72">
    <property type="entry name" value="HTH-TYPE TRANSCRIPTIONAL REGULATOR SGRR"/>
    <property type="match status" value="1"/>
</dbReference>
<gene>
    <name evidence="4" type="ORF">JCM19231_2724</name>
</gene>
<dbReference type="GO" id="GO:0003677">
    <property type="term" value="F:DNA binding"/>
    <property type="evidence" value="ECO:0007669"/>
    <property type="project" value="UniProtKB-KW"/>
</dbReference>
<name>A0A0B8P5Q8_9VIBR</name>
<dbReference type="InterPro" id="IPR000914">
    <property type="entry name" value="SBP_5_dom"/>
</dbReference>
<keyword evidence="1" id="KW-0238">DNA-binding</keyword>
<keyword evidence="5" id="KW-1185">Reference proteome</keyword>
<dbReference type="Gene3D" id="3.40.190.10">
    <property type="entry name" value="Periplasmic binding protein-like II"/>
    <property type="match status" value="1"/>
</dbReference>
<reference evidence="4 5" key="1">
    <citation type="submission" date="2015-01" db="EMBL/GenBank/DDBJ databases">
        <title>Vibrio sp. C1 JCM 19231 whole genome shotgun sequence.</title>
        <authorList>
            <person name="Sawabe T."/>
            <person name="Meirelles P."/>
            <person name="Feng G."/>
            <person name="Sayaka M."/>
            <person name="Hattori M."/>
            <person name="Ohkuma M."/>
        </authorList>
    </citation>
    <scope>NUCLEOTIDE SEQUENCE [LARGE SCALE GENOMIC DNA]</scope>
    <source>
        <strain evidence="5">JCM 19231</strain>
    </source>
</reference>
<comment type="caution">
    <text evidence="4">The sequence shown here is derived from an EMBL/GenBank/DDBJ whole genome shotgun (WGS) entry which is preliminary data.</text>
</comment>
<dbReference type="Pfam" id="PF00496">
    <property type="entry name" value="SBP_bac_5"/>
    <property type="match status" value="1"/>
</dbReference>
<evidence type="ECO:0000313" key="4">
    <source>
        <dbReference type="EMBL" id="GAM58279.1"/>
    </source>
</evidence>
<dbReference type="GO" id="GO:0015833">
    <property type="term" value="P:peptide transport"/>
    <property type="evidence" value="ECO:0007669"/>
    <property type="project" value="TreeGrafter"/>
</dbReference>
<organism evidence="4 5">
    <name type="scientific">Vibrio ishigakensis</name>
    <dbReference type="NCBI Taxonomy" id="1481914"/>
    <lineage>
        <taxon>Bacteria</taxon>
        <taxon>Pseudomonadati</taxon>
        <taxon>Pseudomonadota</taxon>
        <taxon>Gammaproteobacteria</taxon>
        <taxon>Vibrionales</taxon>
        <taxon>Vibrionaceae</taxon>
        <taxon>Vibrio</taxon>
    </lineage>
</organism>
<dbReference type="Pfam" id="PF12793">
    <property type="entry name" value="SgrR_N"/>
    <property type="match status" value="1"/>
</dbReference>
<dbReference type="InterPro" id="IPR039424">
    <property type="entry name" value="SBP_5"/>
</dbReference>
<dbReference type="Proteomes" id="UP000031671">
    <property type="component" value="Unassembled WGS sequence"/>
</dbReference>
<evidence type="ECO:0000259" key="2">
    <source>
        <dbReference type="Pfam" id="PF00496"/>
    </source>
</evidence>
<dbReference type="GO" id="GO:1904680">
    <property type="term" value="F:peptide transmembrane transporter activity"/>
    <property type="evidence" value="ECO:0007669"/>
    <property type="project" value="TreeGrafter"/>
</dbReference>